<reference evidence="2 3" key="1">
    <citation type="submission" date="2024-01" db="EMBL/GenBank/DDBJ databases">
        <title>A draft genome for a cacao thread blight-causing isolate of Paramarasmius palmivorus.</title>
        <authorList>
            <person name="Baruah I.K."/>
            <person name="Bukari Y."/>
            <person name="Amoako-Attah I."/>
            <person name="Meinhardt L.W."/>
            <person name="Bailey B.A."/>
            <person name="Cohen S.P."/>
        </authorList>
    </citation>
    <scope>NUCLEOTIDE SEQUENCE [LARGE SCALE GENOMIC DNA]</scope>
    <source>
        <strain evidence="2 3">GH-12</strain>
    </source>
</reference>
<evidence type="ECO:0000256" key="1">
    <source>
        <dbReference type="SAM" id="SignalP"/>
    </source>
</evidence>
<sequence length="312" mass="34004">MPMPRHRVAFLSILFFLQTSQAALGSDITCEAAARRLGQPVDGWRAVKIRNPEHGQVGTERCVRKIANITCQAPDILYYNPETRVAECCKGDGSITWQDEEAKLGFCCAADHHWSGNILDGEGGCCPIGMNMVDGMCAPHTEDKKEAAPGGCGCHSSRSLNEPVEPIVEAPKAVEDIPDGNETITDTGLFYGHCYTLSLPDGREVGSNRENAIYTPGGLFQNIPFRMGKHNDPNGTMGWVAGTLRGVLKIMFTADADDAFAFTAKRNTSCSDNDRPCGLLLRGSPVELVFNETDCWVDDSGHTSFDRDRDEL</sequence>
<proteinExistence type="predicted"/>
<dbReference type="EMBL" id="JAYKXP010000009">
    <property type="protein sequence ID" value="KAK7054456.1"/>
    <property type="molecule type" value="Genomic_DNA"/>
</dbReference>
<feature type="signal peptide" evidence="1">
    <location>
        <begin position="1"/>
        <end position="25"/>
    </location>
</feature>
<accession>A0AAW0DU37</accession>
<dbReference type="Proteomes" id="UP001383192">
    <property type="component" value="Unassembled WGS sequence"/>
</dbReference>
<dbReference type="AlphaFoldDB" id="A0AAW0DU37"/>
<name>A0AAW0DU37_9AGAR</name>
<protein>
    <submittedName>
        <fullName evidence="2">Uncharacterized protein</fullName>
    </submittedName>
</protein>
<evidence type="ECO:0000313" key="2">
    <source>
        <dbReference type="EMBL" id="KAK7054456.1"/>
    </source>
</evidence>
<keyword evidence="3" id="KW-1185">Reference proteome</keyword>
<comment type="caution">
    <text evidence="2">The sequence shown here is derived from an EMBL/GenBank/DDBJ whole genome shotgun (WGS) entry which is preliminary data.</text>
</comment>
<organism evidence="2 3">
    <name type="scientific">Paramarasmius palmivorus</name>
    <dbReference type="NCBI Taxonomy" id="297713"/>
    <lineage>
        <taxon>Eukaryota</taxon>
        <taxon>Fungi</taxon>
        <taxon>Dikarya</taxon>
        <taxon>Basidiomycota</taxon>
        <taxon>Agaricomycotina</taxon>
        <taxon>Agaricomycetes</taxon>
        <taxon>Agaricomycetidae</taxon>
        <taxon>Agaricales</taxon>
        <taxon>Marasmiineae</taxon>
        <taxon>Marasmiaceae</taxon>
        <taxon>Paramarasmius</taxon>
    </lineage>
</organism>
<feature type="chain" id="PRO_5043373412" evidence="1">
    <location>
        <begin position="26"/>
        <end position="312"/>
    </location>
</feature>
<keyword evidence="1" id="KW-0732">Signal</keyword>
<gene>
    <name evidence="2" type="ORF">VNI00_003654</name>
</gene>
<evidence type="ECO:0000313" key="3">
    <source>
        <dbReference type="Proteomes" id="UP001383192"/>
    </source>
</evidence>